<dbReference type="EMBL" id="JACGCM010001398">
    <property type="protein sequence ID" value="KAF6155828.1"/>
    <property type="molecule type" value="Genomic_DNA"/>
</dbReference>
<name>A0A7J7MM93_9MAGN</name>
<evidence type="ECO:0000256" key="8">
    <source>
        <dbReference type="ARBA" id="ARBA00022989"/>
    </source>
</evidence>
<keyword evidence="8 13" id="KW-1133">Transmembrane helix</keyword>
<evidence type="ECO:0000256" key="1">
    <source>
        <dbReference type="ARBA" id="ARBA00004141"/>
    </source>
</evidence>
<evidence type="ECO:0000256" key="10">
    <source>
        <dbReference type="ARBA" id="ARBA00023136"/>
    </source>
</evidence>
<keyword evidence="5 13" id="KW-0812">Transmembrane</keyword>
<keyword evidence="2" id="KW-0813">Transport</keyword>
<evidence type="ECO:0000256" key="2">
    <source>
        <dbReference type="ARBA" id="ARBA00022448"/>
    </source>
</evidence>
<organism evidence="15 16">
    <name type="scientific">Kingdonia uniflora</name>
    <dbReference type="NCBI Taxonomy" id="39325"/>
    <lineage>
        <taxon>Eukaryota</taxon>
        <taxon>Viridiplantae</taxon>
        <taxon>Streptophyta</taxon>
        <taxon>Embryophyta</taxon>
        <taxon>Tracheophyta</taxon>
        <taxon>Spermatophyta</taxon>
        <taxon>Magnoliopsida</taxon>
        <taxon>Ranunculales</taxon>
        <taxon>Circaeasteraceae</taxon>
        <taxon>Kingdonia</taxon>
    </lineage>
</organism>
<keyword evidence="6" id="KW-0677">Repeat</keyword>
<keyword evidence="3" id="KW-0109">Calcium transport</keyword>
<keyword evidence="7" id="KW-0106">Calcium</keyword>
<evidence type="ECO:0000313" key="16">
    <source>
        <dbReference type="Proteomes" id="UP000541444"/>
    </source>
</evidence>
<keyword evidence="4" id="KW-0107">Calcium channel</keyword>
<dbReference type="Proteomes" id="UP000541444">
    <property type="component" value="Unassembled WGS sequence"/>
</dbReference>
<evidence type="ECO:0000256" key="6">
    <source>
        <dbReference type="ARBA" id="ARBA00022737"/>
    </source>
</evidence>
<sequence>MERPLLVGQSSNNNARHGDRDNHDNRKGYSRISDAIAYGDPYQKAAALVDLAEDGIGLPEQVLDESGFANAAKFYFMFMRFDILWNLNLFALIALNFFEKPLWCAKYTTNSCSNRDYFFLGQLPYLASGESLVYEGVTLFILVVHTFFPVAYEGHRLYWKNPLNNLKVIFLVILVCDILVYAIYLSPVGLSSLSLRIAPYVRVIFVILSVRGLRGCMAILAGMIEVYLNVLVLGLLFLLICSWLAYVMFMDTILGKTTFYSFGATLYQMLVLFTMNNDPDLWIPAYK</sequence>
<evidence type="ECO:0000259" key="14">
    <source>
        <dbReference type="Pfam" id="PF00520"/>
    </source>
</evidence>
<reference evidence="15 16" key="1">
    <citation type="journal article" date="2020" name="IScience">
        <title>Genome Sequencing of the Endangered Kingdonia uniflora (Circaeasteraceae, Ranunculales) Reveals Potential Mechanisms of Evolutionary Specialization.</title>
        <authorList>
            <person name="Sun Y."/>
            <person name="Deng T."/>
            <person name="Zhang A."/>
            <person name="Moore M.J."/>
            <person name="Landis J.B."/>
            <person name="Lin N."/>
            <person name="Zhang H."/>
            <person name="Zhang X."/>
            <person name="Huang J."/>
            <person name="Zhang X."/>
            <person name="Sun H."/>
            <person name="Wang H."/>
        </authorList>
    </citation>
    <scope>NUCLEOTIDE SEQUENCE [LARGE SCALE GENOMIC DNA]</scope>
    <source>
        <strain evidence="15">TB1705</strain>
        <tissue evidence="15">Leaf</tissue>
    </source>
</reference>
<feature type="domain" description="Ion transport" evidence="14">
    <location>
        <begin position="140"/>
        <end position="280"/>
    </location>
</feature>
<protein>
    <recommendedName>
        <fullName evidence="14">Ion transport domain-containing protein</fullName>
    </recommendedName>
</protein>
<dbReference type="Pfam" id="PF00520">
    <property type="entry name" value="Ion_trans"/>
    <property type="match status" value="1"/>
</dbReference>
<dbReference type="PANTHER" id="PTHR46988">
    <property type="entry name" value="TWO PORE CALCIUM CHANNEL PROTEIN 1"/>
    <property type="match status" value="1"/>
</dbReference>
<evidence type="ECO:0000313" key="15">
    <source>
        <dbReference type="EMBL" id="KAF6155828.1"/>
    </source>
</evidence>
<comment type="caution">
    <text evidence="15">The sequence shown here is derived from an EMBL/GenBank/DDBJ whole genome shotgun (WGS) entry which is preliminary data.</text>
</comment>
<dbReference type="GO" id="GO:0000325">
    <property type="term" value="C:plant-type vacuole"/>
    <property type="evidence" value="ECO:0007669"/>
    <property type="project" value="TreeGrafter"/>
</dbReference>
<feature type="transmembrane region" description="Helical" evidence="13">
    <location>
        <begin position="226"/>
        <end position="246"/>
    </location>
</feature>
<dbReference type="OrthoDB" id="416585at2759"/>
<dbReference type="InterPro" id="IPR005821">
    <property type="entry name" value="Ion_trans_dom"/>
</dbReference>
<evidence type="ECO:0000256" key="12">
    <source>
        <dbReference type="SAM" id="MobiDB-lite"/>
    </source>
</evidence>
<dbReference type="GO" id="GO:0005245">
    <property type="term" value="F:voltage-gated calcium channel activity"/>
    <property type="evidence" value="ECO:0007669"/>
    <property type="project" value="InterPro"/>
</dbReference>
<proteinExistence type="predicted"/>
<evidence type="ECO:0000256" key="5">
    <source>
        <dbReference type="ARBA" id="ARBA00022692"/>
    </source>
</evidence>
<keyword evidence="11" id="KW-0407">Ion channel</keyword>
<feature type="transmembrane region" description="Helical" evidence="13">
    <location>
        <begin position="81"/>
        <end position="98"/>
    </location>
</feature>
<keyword evidence="16" id="KW-1185">Reference proteome</keyword>
<comment type="subcellular location">
    <subcellularLocation>
        <location evidence="1">Membrane</location>
        <topology evidence="1">Multi-pass membrane protein</topology>
    </subcellularLocation>
</comment>
<keyword evidence="9" id="KW-0406">Ion transport</keyword>
<evidence type="ECO:0000256" key="13">
    <source>
        <dbReference type="SAM" id="Phobius"/>
    </source>
</evidence>
<feature type="region of interest" description="Disordered" evidence="12">
    <location>
        <begin position="1"/>
        <end position="27"/>
    </location>
</feature>
<evidence type="ECO:0000256" key="4">
    <source>
        <dbReference type="ARBA" id="ARBA00022673"/>
    </source>
</evidence>
<keyword evidence="10 13" id="KW-0472">Membrane</keyword>
<feature type="transmembrane region" description="Helical" evidence="13">
    <location>
        <begin position="164"/>
        <end position="185"/>
    </location>
</feature>
<evidence type="ECO:0000256" key="3">
    <source>
        <dbReference type="ARBA" id="ARBA00022568"/>
    </source>
</evidence>
<evidence type="ECO:0000256" key="7">
    <source>
        <dbReference type="ARBA" id="ARBA00022837"/>
    </source>
</evidence>
<feature type="compositionally biased region" description="Basic and acidic residues" evidence="12">
    <location>
        <begin position="16"/>
        <end position="27"/>
    </location>
</feature>
<accession>A0A7J7MM93</accession>
<gene>
    <name evidence="15" type="ORF">GIB67_039159</name>
</gene>
<dbReference type="AlphaFoldDB" id="A0A7J7MM93"/>
<feature type="transmembrane region" description="Helical" evidence="13">
    <location>
        <begin position="132"/>
        <end position="152"/>
    </location>
</feature>
<dbReference type="PANTHER" id="PTHR46988:SF2">
    <property type="entry name" value="TWO PORE CALCIUM CHANNEL PROTEIN 1"/>
    <property type="match status" value="1"/>
</dbReference>
<feature type="transmembrane region" description="Helical" evidence="13">
    <location>
        <begin position="197"/>
        <end position="214"/>
    </location>
</feature>
<evidence type="ECO:0000256" key="11">
    <source>
        <dbReference type="ARBA" id="ARBA00023303"/>
    </source>
</evidence>
<dbReference type="InterPro" id="IPR044581">
    <property type="entry name" value="TPC1_plant"/>
</dbReference>
<evidence type="ECO:0000256" key="9">
    <source>
        <dbReference type="ARBA" id="ARBA00023065"/>
    </source>
</evidence>
<dbReference type="GO" id="GO:0005774">
    <property type="term" value="C:vacuolar membrane"/>
    <property type="evidence" value="ECO:0007669"/>
    <property type="project" value="TreeGrafter"/>
</dbReference>